<dbReference type="GO" id="GO:0007214">
    <property type="term" value="P:gamma-aminobutyric acid signaling pathway"/>
    <property type="evidence" value="ECO:0007669"/>
    <property type="project" value="TreeGrafter"/>
</dbReference>
<gene>
    <name evidence="6" type="ORF">DILT_LOCUS19362</name>
</gene>
<reference evidence="6 7" key="1">
    <citation type="submission" date="2018-11" db="EMBL/GenBank/DDBJ databases">
        <authorList>
            <consortium name="Pathogen Informatics"/>
        </authorList>
    </citation>
    <scope>NUCLEOTIDE SEQUENCE [LARGE SCALE GENOMIC DNA]</scope>
</reference>
<accession>A0A3P7PI48</accession>
<dbReference type="GO" id="GO:0038039">
    <property type="term" value="C:G protein-coupled receptor heterodimeric complex"/>
    <property type="evidence" value="ECO:0007669"/>
    <property type="project" value="TreeGrafter"/>
</dbReference>
<dbReference type="SUPFAM" id="SSF53822">
    <property type="entry name" value="Periplasmic binding protein-like I"/>
    <property type="match status" value="1"/>
</dbReference>
<organism evidence="6 7">
    <name type="scientific">Dibothriocephalus latus</name>
    <name type="common">Fish tapeworm</name>
    <name type="synonym">Diphyllobothrium latum</name>
    <dbReference type="NCBI Taxonomy" id="60516"/>
    <lineage>
        <taxon>Eukaryota</taxon>
        <taxon>Metazoa</taxon>
        <taxon>Spiralia</taxon>
        <taxon>Lophotrochozoa</taxon>
        <taxon>Platyhelminthes</taxon>
        <taxon>Cestoda</taxon>
        <taxon>Eucestoda</taxon>
        <taxon>Diphyllobothriidea</taxon>
        <taxon>Diphyllobothriidae</taxon>
        <taxon>Dibothriocephalus</taxon>
    </lineage>
</organism>
<proteinExistence type="predicted"/>
<dbReference type="InterPro" id="IPR002455">
    <property type="entry name" value="GPCR3_GABA-B"/>
</dbReference>
<keyword evidence="5" id="KW-0472">Membrane</keyword>
<keyword evidence="1" id="KW-0297">G-protein coupled receptor</keyword>
<evidence type="ECO:0000256" key="5">
    <source>
        <dbReference type="SAM" id="Phobius"/>
    </source>
</evidence>
<dbReference type="PANTHER" id="PTHR10519:SF79">
    <property type="entry name" value="RECEPTOR LIGAND BINDING REGION DOMAIN-CONTAINING PROTEIN"/>
    <property type="match status" value="1"/>
</dbReference>
<dbReference type="EMBL" id="UYRU01111991">
    <property type="protein sequence ID" value="VDN44537.1"/>
    <property type="molecule type" value="Genomic_DNA"/>
</dbReference>
<evidence type="ECO:0000256" key="1">
    <source>
        <dbReference type="ARBA" id="ARBA00023040"/>
    </source>
</evidence>
<dbReference type="Gene3D" id="3.40.50.2300">
    <property type="match status" value="1"/>
</dbReference>
<evidence type="ECO:0000313" key="7">
    <source>
        <dbReference type="Proteomes" id="UP000281553"/>
    </source>
</evidence>
<keyword evidence="3" id="KW-0325">Glycoprotein</keyword>
<keyword evidence="2" id="KW-0675">Receptor</keyword>
<dbReference type="GO" id="GO:0004965">
    <property type="term" value="F:G protein-coupled GABA receptor activity"/>
    <property type="evidence" value="ECO:0007669"/>
    <property type="project" value="InterPro"/>
</dbReference>
<keyword evidence="4" id="KW-0807">Transducer</keyword>
<evidence type="ECO:0000256" key="2">
    <source>
        <dbReference type="ARBA" id="ARBA00023170"/>
    </source>
</evidence>
<feature type="transmembrane region" description="Helical" evidence="5">
    <location>
        <begin position="108"/>
        <end position="128"/>
    </location>
</feature>
<dbReference type="Proteomes" id="UP000281553">
    <property type="component" value="Unassembled WGS sequence"/>
</dbReference>
<dbReference type="InterPro" id="IPR028082">
    <property type="entry name" value="Peripla_BP_I"/>
</dbReference>
<evidence type="ECO:0000313" key="6">
    <source>
        <dbReference type="EMBL" id="VDN44537.1"/>
    </source>
</evidence>
<name>A0A3P7PI48_DIBLA</name>
<keyword evidence="5" id="KW-0812">Transmembrane</keyword>
<dbReference type="AlphaFoldDB" id="A0A3P7PI48"/>
<dbReference type="PANTHER" id="PTHR10519">
    <property type="entry name" value="GABA-B RECEPTOR"/>
    <property type="match status" value="1"/>
</dbReference>
<evidence type="ECO:0000256" key="4">
    <source>
        <dbReference type="ARBA" id="ARBA00023224"/>
    </source>
</evidence>
<keyword evidence="7" id="KW-1185">Reference proteome</keyword>
<protein>
    <submittedName>
        <fullName evidence="6">Uncharacterized protein</fullName>
    </submittedName>
</protein>
<dbReference type="OrthoDB" id="73209at2759"/>
<keyword evidence="5" id="KW-1133">Transmembrane helix</keyword>
<sequence length="195" mass="21910">MAYGNELASMHIGHHDREVKLLRENKKGPWSRCQTSFNNGIELLGGHQTHIIQVTTTQAKTVGVSDAAIELQYKMPILSHVARMGCFTPSTWFFGMNLMTLKQNNGRIIIVEYFASATAIILCAAYHLEMSHKTGYVWFLNPWLSDKWWEAPGILPPQCTGEQLAEMNSYSFTVGHQLHTGALADSRLKISQDSE</sequence>
<evidence type="ECO:0000256" key="3">
    <source>
        <dbReference type="ARBA" id="ARBA00023180"/>
    </source>
</evidence>